<evidence type="ECO:0008006" key="3">
    <source>
        <dbReference type="Google" id="ProtNLM"/>
    </source>
</evidence>
<sequence>MKLLEKEKARVLRKKGHSINQIVKEMKFSKASVSLWVRDIVLTKQQKKMLSERGRSTESVEKRRINRLFNENARRQKIIDEAKKDFYDISLEQLKLIGVILYLGEGAKTPRGMARLSNSDPLIIKIMMRFFREICDVPEHKFRGHIHTFAHVDINKTEMYWSKITGIPRGQFFKTYIKPSSASLQKRNTLPFGTFDVCICDTKLFLTIKGWIEKVKELIIR</sequence>
<gene>
    <name evidence="1" type="ORF">A3G52_02625</name>
</gene>
<dbReference type="AlphaFoldDB" id="A0A1G2NZQ0"/>
<name>A0A1G2NZQ0_9BACT</name>
<protein>
    <recommendedName>
        <fullName evidence="3">Resolvase HTH domain-containing protein</fullName>
    </recommendedName>
</protein>
<dbReference type="EMBL" id="MHSK01000031">
    <property type="protein sequence ID" value="OHA41538.1"/>
    <property type="molecule type" value="Genomic_DNA"/>
</dbReference>
<reference evidence="1 2" key="1">
    <citation type="journal article" date="2016" name="Nat. Commun.">
        <title>Thousands of microbial genomes shed light on interconnected biogeochemical processes in an aquifer system.</title>
        <authorList>
            <person name="Anantharaman K."/>
            <person name="Brown C.T."/>
            <person name="Hug L.A."/>
            <person name="Sharon I."/>
            <person name="Castelle C.J."/>
            <person name="Probst A.J."/>
            <person name="Thomas B.C."/>
            <person name="Singh A."/>
            <person name="Wilkins M.J."/>
            <person name="Karaoz U."/>
            <person name="Brodie E.L."/>
            <person name="Williams K.H."/>
            <person name="Hubbard S.S."/>
            <person name="Banfield J.F."/>
        </authorList>
    </citation>
    <scope>NUCLEOTIDE SEQUENCE [LARGE SCALE GENOMIC DNA]</scope>
</reference>
<comment type="caution">
    <text evidence="1">The sequence shown here is derived from an EMBL/GenBank/DDBJ whole genome shotgun (WGS) entry which is preliminary data.</text>
</comment>
<evidence type="ECO:0000313" key="2">
    <source>
        <dbReference type="Proteomes" id="UP000177269"/>
    </source>
</evidence>
<dbReference type="Proteomes" id="UP000177269">
    <property type="component" value="Unassembled WGS sequence"/>
</dbReference>
<accession>A0A1G2NZQ0</accession>
<proteinExistence type="predicted"/>
<organism evidence="1 2">
    <name type="scientific">Candidatus Taylorbacteria bacterium RIFCSPLOWO2_12_FULL_43_20</name>
    <dbReference type="NCBI Taxonomy" id="1802332"/>
    <lineage>
        <taxon>Bacteria</taxon>
        <taxon>Candidatus Tayloriibacteriota</taxon>
    </lineage>
</organism>
<evidence type="ECO:0000313" key="1">
    <source>
        <dbReference type="EMBL" id="OHA41538.1"/>
    </source>
</evidence>